<reference evidence="7 8" key="1">
    <citation type="submission" date="2024-04" db="EMBL/GenBank/DDBJ databases">
        <title>Novel genus in family Flammeovirgaceae.</title>
        <authorList>
            <person name="Nguyen T.H."/>
            <person name="Vuong T.Q."/>
            <person name="Le H."/>
            <person name="Kim S.-G."/>
        </authorList>
    </citation>
    <scope>NUCLEOTIDE SEQUENCE [LARGE SCALE GENOMIC DNA]</scope>
    <source>
        <strain evidence="7 8">JCM 23209</strain>
    </source>
</reference>
<evidence type="ECO:0000256" key="1">
    <source>
        <dbReference type="ARBA" id="ARBA00004141"/>
    </source>
</evidence>
<proteinExistence type="predicted"/>
<dbReference type="AlphaFoldDB" id="A0AAW9S6K8"/>
<evidence type="ECO:0000259" key="6">
    <source>
        <dbReference type="Pfam" id="PF01694"/>
    </source>
</evidence>
<keyword evidence="7" id="KW-0645">Protease</keyword>
<feature type="transmembrane region" description="Helical" evidence="5">
    <location>
        <begin position="161"/>
        <end position="179"/>
    </location>
</feature>
<dbReference type="InterPro" id="IPR035952">
    <property type="entry name" value="Rhomboid-like_sf"/>
</dbReference>
<feature type="transmembrane region" description="Helical" evidence="5">
    <location>
        <begin position="61"/>
        <end position="79"/>
    </location>
</feature>
<feature type="transmembrane region" description="Helical" evidence="5">
    <location>
        <begin position="112"/>
        <end position="130"/>
    </location>
</feature>
<evidence type="ECO:0000313" key="7">
    <source>
        <dbReference type="EMBL" id="MEN7549142.1"/>
    </source>
</evidence>
<feature type="transmembrane region" description="Helical" evidence="5">
    <location>
        <begin position="88"/>
        <end position="106"/>
    </location>
</feature>
<comment type="subcellular location">
    <subcellularLocation>
        <location evidence="1">Membrane</location>
        <topology evidence="1">Multi-pass membrane protein</topology>
    </subcellularLocation>
</comment>
<dbReference type="EC" id="3.4.21.105" evidence="7"/>
<keyword evidence="4 5" id="KW-0472">Membrane</keyword>
<feature type="transmembrane region" description="Helical" evidence="5">
    <location>
        <begin position="12"/>
        <end position="41"/>
    </location>
</feature>
<name>A0AAW9S6K8_9BACT</name>
<dbReference type="EMBL" id="JBDKWZ010000007">
    <property type="protein sequence ID" value="MEN7549142.1"/>
    <property type="molecule type" value="Genomic_DNA"/>
</dbReference>
<dbReference type="SUPFAM" id="SSF144091">
    <property type="entry name" value="Rhomboid-like"/>
    <property type="match status" value="1"/>
</dbReference>
<dbReference type="InterPro" id="IPR022764">
    <property type="entry name" value="Peptidase_S54_rhomboid_dom"/>
</dbReference>
<dbReference type="RefSeq" id="WP_346821911.1">
    <property type="nucleotide sequence ID" value="NZ_JBDKWZ010000007.1"/>
</dbReference>
<dbReference type="Pfam" id="PF01694">
    <property type="entry name" value="Rhomboid"/>
    <property type="match status" value="1"/>
</dbReference>
<feature type="domain" description="Peptidase S54 rhomboid" evidence="6">
    <location>
        <begin position="49"/>
        <end position="179"/>
    </location>
</feature>
<evidence type="ECO:0000313" key="8">
    <source>
        <dbReference type="Proteomes" id="UP001403385"/>
    </source>
</evidence>
<organism evidence="7 8">
    <name type="scientific">Rapidithrix thailandica</name>
    <dbReference type="NCBI Taxonomy" id="413964"/>
    <lineage>
        <taxon>Bacteria</taxon>
        <taxon>Pseudomonadati</taxon>
        <taxon>Bacteroidota</taxon>
        <taxon>Cytophagia</taxon>
        <taxon>Cytophagales</taxon>
        <taxon>Flammeovirgaceae</taxon>
        <taxon>Rapidithrix</taxon>
    </lineage>
</organism>
<dbReference type="Gene3D" id="1.20.1540.10">
    <property type="entry name" value="Rhomboid-like"/>
    <property type="match status" value="1"/>
</dbReference>
<keyword evidence="2 5" id="KW-0812">Transmembrane</keyword>
<protein>
    <submittedName>
        <fullName evidence="7">Rhomboid family intramembrane serine protease</fullName>
        <ecNumber evidence="7">3.4.21.105</ecNumber>
    </submittedName>
</protein>
<evidence type="ECO:0000256" key="5">
    <source>
        <dbReference type="SAM" id="Phobius"/>
    </source>
</evidence>
<dbReference type="GO" id="GO:0004252">
    <property type="term" value="F:serine-type endopeptidase activity"/>
    <property type="evidence" value="ECO:0007669"/>
    <property type="project" value="InterPro"/>
</dbReference>
<accession>A0AAW9S6K8</accession>
<dbReference type="PANTHER" id="PTHR43066">
    <property type="entry name" value="RHOMBOID-RELATED PROTEIN"/>
    <property type="match status" value="1"/>
</dbReference>
<keyword evidence="7" id="KW-0378">Hydrolase</keyword>
<dbReference type="GO" id="GO:0016020">
    <property type="term" value="C:membrane"/>
    <property type="evidence" value="ECO:0007669"/>
    <property type="project" value="UniProtKB-SubCell"/>
</dbReference>
<gene>
    <name evidence="7" type="ORF">AAG747_14560</name>
</gene>
<sequence length="184" mass="20106">MKIHYNAPVVLTYTFICVLVLGANLLLGGTLTPFFSAPAIFHPLYVVDYFRLFSHGMGHANWAHLLSNFTFILLIGPVLEEKYGSKRLLQMIGVTVLVTGVLNAVLFDTSLMGASGIVFMLILLGSIVNARQGRIPLTFILVVLLFLGQEVLDIFKSDNVSQFAHIIGGVCGAAFGFAFKKGRR</sequence>
<dbReference type="Proteomes" id="UP001403385">
    <property type="component" value="Unassembled WGS sequence"/>
</dbReference>
<evidence type="ECO:0000256" key="4">
    <source>
        <dbReference type="ARBA" id="ARBA00023136"/>
    </source>
</evidence>
<keyword evidence="3 5" id="KW-1133">Transmembrane helix</keyword>
<comment type="caution">
    <text evidence="7">The sequence shown here is derived from an EMBL/GenBank/DDBJ whole genome shotgun (WGS) entry which is preliminary data.</text>
</comment>
<dbReference type="PANTHER" id="PTHR43066:SF5">
    <property type="entry name" value="RHOMBOID-LIKE PROTEIN 11, CHLOROPLASTIC-RELATED"/>
    <property type="match status" value="1"/>
</dbReference>
<evidence type="ECO:0000256" key="2">
    <source>
        <dbReference type="ARBA" id="ARBA00022692"/>
    </source>
</evidence>
<feature type="transmembrane region" description="Helical" evidence="5">
    <location>
        <begin position="137"/>
        <end position="155"/>
    </location>
</feature>
<evidence type="ECO:0000256" key="3">
    <source>
        <dbReference type="ARBA" id="ARBA00022989"/>
    </source>
</evidence>
<keyword evidence="8" id="KW-1185">Reference proteome</keyword>
<dbReference type="GO" id="GO:0006508">
    <property type="term" value="P:proteolysis"/>
    <property type="evidence" value="ECO:0007669"/>
    <property type="project" value="UniProtKB-KW"/>
</dbReference>